<dbReference type="InterPro" id="IPR004360">
    <property type="entry name" value="Glyas_Fos-R_dOase_dom"/>
</dbReference>
<dbReference type="SUPFAM" id="SSF54593">
    <property type="entry name" value="Glyoxalase/Bleomycin resistance protein/Dihydroxybiphenyl dioxygenase"/>
    <property type="match status" value="2"/>
</dbReference>
<name>A0A5B8S500_9SPHN</name>
<feature type="domain" description="Glyoxalase/fosfomycin resistance/dioxygenase" evidence="1">
    <location>
        <begin position="15"/>
        <end position="120"/>
    </location>
</feature>
<proteinExistence type="predicted"/>
<dbReference type="AlphaFoldDB" id="A0A5B8S500"/>
<gene>
    <name evidence="2" type="ORF">FRF71_11135</name>
</gene>
<protein>
    <submittedName>
        <fullName evidence="2">VOC family protein</fullName>
    </submittedName>
</protein>
<dbReference type="InterPro" id="IPR029068">
    <property type="entry name" value="Glyas_Bleomycin-R_OHBP_Dase"/>
</dbReference>
<dbReference type="Gene3D" id="3.10.180.10">
    <property type="entry name" value="2,3-Dihydroxybiphenyl 1,2-Dioxygenase, domain 1"/>
    <property type="match status" value="1"/>
</dbReference>
<dbReference type="Pfam" id="PF00903">
    <property type="entry name" value="Glyoxalase"/>
    <property type="match status" value="1"/>
</dbReference>
<reference evidence="2 3" key="1">
    <citation type="journal article" date="2013" name="J. Microbiol. Biotechnol.">
        <title>Novosphingobium ginsenosidimutans sp. nov., with the ability to convert ginsenoside.</title>
        <authorList>
            <person name="Kim J.K."/>
            <person name="He D."/>
            <person name="Liu Q.M."/>
            <person name="Park H.Y."/>
            <person name="Jung M.S."/>
            <person name="Yoon M.H."/>
            <person name="Kim S.C."/>
            <person name="Im W.T."/>
        </authorList>
    </citation>
    <scope>NUCLEOTIDE SEQUENCE [LARGE SCALE GENOMIC DNA]</scope>
    <source>
        <strain evidence="2 3">FW-6</strain>
    </source>
</reference>
<accession>A0A5B8S500</accession>
<dbReference type="OrthoDB" id="7545296at2"/>
<dbReference type="EMBL" id="CP042345">
    <property type="protein sequence ID" value="QEA16639.1"/>
    <property type="molecule type" value="Genomic_DNA"/>
</dbReference>
<evidence type="ECO:0000313" key="3">
    <source>
        <dbReference type="Proteomes" id="UP000321172"/>
    </source>
</evidence>
<keyword evidence="3" id="KW-1185">Reference proteome</keyword>
<evidence type="ECO:0000313" key="2">
    <source>
        <dbReference type="EMBL" id="QEA16639.1"/>
    </source>
</evidence>
<sequence>MMAIPHGTIMGGLSVVPDLAAALADYQGVLKLDLIHEGPLPEDLAASWGCPASAGARHAVLRPKSGNPCWFRLVEQPDHPEFKPTTTFGWGAFECTVEDVFGWPDRLKGSGFTIVGEPRELPGMDAFIPMQVLGTGREMVYLNQVFGDMANVDLPRAQSITDRIFIVILGTPSRAESCRWYQERLGLEPVDTFELPYAMINDAFGLPADTITALTMVQAGRMPIVEVDDYPAQARPRARHAGMLPPGNALVSLAMRDLDACKVDWIAPPVPRDGALYEGRRAGTCLGYAGELIELVEVG</sequence>
<organism evidence="2 3">
    <name type="scientific">Novosphingobium ginsenosidimutans</name>
    <dbReference type="NCBI Taxonomy" id="1176536"/>
    <lineage>
        <taxon>Bacteria</taxon>
        <taxon>Pseudomonadati</taxon>
        <taxon>Pseudomonadota</taxon>
        <taxon>Alphaproteobacteria</taxon>
        <taxon>Sphingomonadales</taxon>
        <taxon>Sphingomonadaceae</taxon>
        <taxon>Novosphingobium</taxon>
    </lineage>
</organism>
<dbReference type="CDD" id="cd06587">
    <property type="entry name" value="VOC"/>
    <property type="match status" value="1"/>
</dbReference>
<evidence type="ECO:0000259" key="1">
    <source>
        <dbReference type="Pfam" id="PF00903"/>
    </source>
</evidence>
<dbReference type="Proteomes" id="UP000321172">
    <property type="component" value="Chromosome"/>
</dbReference>
<dbReference type="KEGG" id="ngf:FRF71_11135"/>